<dbReference type="InterPro" id="IPR038071">
    <property type="entry name" value="UROD/MetE-like_sf"/>
</dbReference>
<proteinExistence type="predicted"/>
<dbReference type="AlphaFoldDB" id="A0A1M5CHD0"/>
<dbReference type="EMBL" id="FQVI01000040">
    <property type="protein sequence ID" value="SHF54081.1"/>
    <property type="molecule type" value="Genomic_DNA"/>
</dbReference>
<keyword evidence="2" id="KW-1185">Reference proteome</keyword>
<organism evidence="1 2">
    <name type="scientific">Lactonifactor longoviformis DSM 17459</name>
    <dbReference type="NCBI Taxonomy" id="1122155"/>
    <lineage>
        <taxon>Bacteria</taxon>
        <taxon>Bacillati</taxon>
        <taxon>Bacillota</taxon>
        <taxon>Clostridia</taxon>
        <taxon>Eubacteriales</taxon>
        <taxon>Clostridiaceae</taxon>
        <taxon>Lactonifactor</taxon>
    </lineage>
</organism>
<evidence type="ECO:0000313" key="1">
    <source>
        <dbReference type="EMBL" id="SHF54081.1"/>
    </source>
</evidence>
<protein>
    <recommendedName>
        <fullName evidence="3">Uroporphyrinogen decarboxylase (URO-D)</fullName>
    </recommendedName>
</protein>
<gene>
    <name evidence="1" type="ORF">SAMN02745158_04149</name>
</gene>
<name>A0A1M5CHD0_9CLOT</name>
<sequence>MEKIILDVTEKDRMRLRELAKKQYEISQLPIMKEREERWYRHNICQGSCRGDYPMVVMEIKYCIDDYLDLVCETEFAREIEKELLTQLLNHTLVDDDKVIPGYFTIYWNMDIRTFDLDMEEKRVTDNRGKSVGYTTIHHLENLEESFCKIGKTVRRADKEYTYRYKERVEEIFGDILPVKIKMPPAVNWMVSPSKKAIYLMGLESMMLAPYDCPERYQQLYGMLVDDVLETFQWMKREGLLCLNNENDYAGAGSYGFTRELPGGRYLKTGEIDLKDLWVNLNSQETISISPDMYGEFYWPHYKRLAEQFGLVYYGCCEPTNPIWKDYLSTLNNLRKVSVSPWADDELMGDYLRGSKIIYSKKPSPNYLALDTPLNAEDYREHIKKSVLAARGCETEIIARDVYALYGDRHKLGQGVQIIREVLEKYW</sequence>
<dbReference type="Proteomes" id="UP000184245">
    <property type="component" value="Unassembled WGS sequence"/>
</dbReference>
<dbReference type="STRING" id="1122155.SAMN02745158_04149"/>
<evidence type="ECO:0008006" key="3">
    <source>
        <dbReference type="Google" id="ProtNLM"/>
    </source>
</evidence>
<evidence type="ECO:0000313" key="2">
    <source>
        <dbReference type="Proteomes" id="UP000184245"/>
    </source>
</evidence>
<reference evidence="1 2" key="1">
    <citation type="submission" date="2016-11" db="EMBL/GenBank/DDBJ databases">
        <authorList>
            <person name="Jaros S."/>
            <person name="Januszkiewicz K."/>
            <person name="Wedrychowicz H."/>
        </authorList>
    </citation>
    <scope>NUCLEOTIDE SEQUENCE [LARGE SCALE GENOMIC DNA]</scope>
    <source>
        <strain evidence="1 2">DSM 17459</strain>
    </source>
</reference>
<dbReference type="Gene3D" id="3.20.20.210">
    <property type="match status" value="1"/>
</dbReference>
<accession>A0A1M5CHD0</accession>
<dbReference type="RefSeq" id="WP_072854675.1">
    <property type="nucleotide sequence ID" value="NZ_FQVI01000040.1"/>
</dbReference>
<dbReference type="OrthoDB" id="2037342at2"/>